<dbReference type="GeneID" id="87880264"/>
<evidence type="ECO:0000313" key="3">
    <source>
        <dbReference type="EMBL" id="KAK3308376.1"/>
    </source>
</evidence>
<organism evidence="3 4">
    <name type="scientific">Chaetomium strumarium</name>
    <dbReference type="NCBI Taxonomy" id="1170767"/>
    <lineage>
        <taxon>Eukaryota</taxon>
        <taxon>Fungi</taxon>
        <taxon>Dikarya</taxon>
        <taxon>Ascomycota</taxon>
        <taxon>Pezizomycotina</taxon>
        <taxon>Sordariomycetes</taxon>
        <taxon>Sordariomycetidae</taxon>
        <taxon>Sordariales</taxon>
        <taxon>Chaetomiaceae</taxon>
        <taxon>Chaetomium</taxon>
    </lineage>
</organism>
<dbReference type="RefSeq" id="XP_062724156.1">
    <property type="nucleotide sequence ID" value="XM_062861435.1"/>
</dbReference>
<protein>
    <submittedName>
        <fullName evidence="3">Uncharacterized protein</fullName>
    </submittedName>
</protein>
<keyword evidence="1" id="KW-1133">Transmembrane helix</keyword>
<reference evidence="3" key="1">
    <citation type="journal article" date="2023" name="Mol. Phylogenet. Evol.">
        <title>Genome-scale phylogeny and comparative genomics of the fungal order Sordariales.</title>
        <authorList>
            <person name="Hensen N."/>
            <person name="Bonometti L."/>
            <person name="Westerberg I."/>
            <person name="Brannstrom I.O."/>
            <person name="Guillou S."/>
            <person name="Cros-Aarteil S."/>
            <person name="Calhoun S."/>
            <person name="Haridas S."/>
            <person name="Kuo A."/>
            <person name="Mondo S."/>
            <person name="Pangilinan J."/>
            <person name="Riley R."/>
            <person name="LaButti K."/>
            <person name="Andreopoulos B."/>
            <person name="Lipzen A."/>
            <person name="Chen C."/>
            <person name="Yan M."/>
            <person name="Daum C."/>
            <person name="Ng V."/>
            <person name="Clum A."/>
            <person name="Steindorff A."/>
            <person name="Ohm R.A."/>
            <person name="Martin F."/>
            <person name="Silar P."/>
            <person name="Natvig D.O."/>
            <person name="Lalanne C."/>
            <person name="Gautier V."/>
            <person name="Ament-Velasquez S.L."/>
            <person name="Kruys A."/>
            <person name="Hutchinson M.I."/>
            <person name="Powell A.J."/>
            <person name="Barry K."/>
            <person name="Miller A.N."/>
            <person name="Grigoriev I.V."/>
            <person name="Debuchy R."/>
            <person name="Gladieux P."/>
            <person name="Hiltunen Thoren M."/>
            <person name="Johannesson H."/>
        </authorList>
    </citation>
    <scope>NUCLEOTIDE SEQUENCE</scope>
    <source>
        <strain evidence="3">CBS 333.67</strain>
    </source>
</reference>
<evidence type="ECO:0000313" key="4">
    <source>
        <dbReference type="Proteomes" id="UP001273166"/>
    </source>
</evidence>
<reference evidence="3" key="2">
    <citation type="submission" date="2023-06" db="EMBL/GenBank/DDBJ databases">
        <authorList>
            <consortium name="Lawrence Berkeley National Laboratory"/>
            <person name="Mondo S.J."/>
            <person name="Hensen N."/>
            <person name="Bonometti L."/>
            <person name="Westerberg I."/>
            <person name="Brannstrom I.O."/>
            <person name="Guillou S."/>
            <person name="Cros-Aarteil S."/>
            <person name="Calhoun S."/>
            <person name="Haridas S."/>
            <person name="Kuo A."/>
            <person name="Pangilinan J."/>
            <person name="Riley R."/>
            <person name="Labutti K."/>
            <person name="Andreopoulos B."/>
            <person name="Lipzen A."/>
            <person name="Chen C."/>
            <person name="Yanf M."/>
            <person name="Daum C."/>
            <person name="Ng V."/>
            <person name="Clum A."/>
            <person name="Steindorff A."/>
            <person name="Ohm R."/>
            <person name="Martin F."/>
            <person name="Silar P."/>
            <person name="Natvig D."/>
            <person name="Lalanne C."/>
            <person name="Gautier V."/>
            <person name="Ament-Velasquez S.L."/>
            <person name="Kruys A."/>
            <person name="Hutchinson M.I."/>
            <person name="Powell A.J."/>
            <person name="Barry K."/>
            <person name="Miller A.N."/>
            <person name="Grigoriev I.V."/>
            <person name="Debuchy R."/>
            <person name="Gladieux P."/>
            <person name="Thoren M.H."/>
            <person name="Johannesson H."/>
        </authorList>
    </citation>
    <scope>NUCLEOTIDE SEQUENCE</scope>
    <source>
        <strain evidence="3">CBS 333.67</strain>
    </source>
</reference>
<feature type="chain" id="PRO_5042616805" evidence="2">
    <location>
        <begin position="32"/>
        <end position="153"/>
    </location>
</feature>
<keyword evidence="1" id="KW-0472">Membrane</keyword>
<keyword evidence="1" id="KW-0812">Transmembrane</keyword>
<proteinExistence type="predicted"/>
<comment type="caution">
    <text evidence="3">The sequence shown here is derived from an EMBL/GenBank/DDBJ whole genome shotgun (WGS) entry which is preliminary data.</text>
</comment>
<evidence type="ECO:0000256" key="2">
    <source>
        <dbReference type="SAM" id="SignalP"/>
    </source>
</evidence>
<gene>
    <name evidence="3" type="ORF">B0T15DRAFT_106596</name>
</gene>
<keyword evidence="2" id="KW-0732">Signal</keyword>
<dbReference type="EMBL" id="JAUDZG010000002">
    <property type="protein sequence ID" value="KAK3308376.1"/>
    <property type="molecule type" value="Genomic_DNA"/>
</dbReference>
<dbReference type="Proteomes" id="UP001273166">
    <property type="component" value="Unassembled WGS sequence"/>
</dbReference>
<dbReference type="AlphaFoldDB" id="A0AAJ0GY81"/>
<name>A0AAJ0GY81_9PEZI</name>
<keyword evidence="4" id="KW-1185">Reference proteome</keyword>
<sequence>MTQARGTPAMDVARSLQIVAVLLSLLSIGAAHHIPARLSRPIFAPDTLKRATSQDPSCPDGFLCLQQPCPSSAICAAGEMCLNFEGTLACVPQGASFCALNPSSFEGVGCWNGMCWFVPLVPLMFLRSLRRKRLNKPTIPKPRSMLCIRCRVL</sequence>
<accession>A0AAJ0GY81</accession>
<evidence type="ECO:0000256" key="1">
    <source>
        <dbReference type="SAM" id="Phobius"/>
    </source>
</evidence>
<feature type="transmembrane region" description="Helical" evidence="1">
    <location>
        <begin position="111"/>
        <end position="129"/>
    </location>
</feature>
<feature type="signal peptide" evidence="2">
    <location>
        <begin position="1"/>
        <end position="31"/>
    </location>
</feature>